<organism evidence="1 2">
    <name type="scientific">Brachionus plicatilis</name>
    <name type="common">Marine rotifer</name>
    <name type="synonym">Brachionus muelleri</name>
    <dbReference type="NCBI Taxonomy" id="10195"/>
    <lineage>
        <taxon>Eukaryota</taxon>
        <taxon>Metazoa</taxon>
        <taxon>Spiralia</taxon>
        <taxon>Gnathifera</taxon>
        <taxon>Rotifera</taxon>
        <taxon>Eurotatoria</taxon>
        <taxon>Monogononta</taxon>
        <taxon>Pseudotrocha</taxon>
        <taxon>Ploima</taxon>
        <taxon>Brachionidae</taxon>
        <taxon>Brachionus</taxon>
    </lineage>
</organism>
<sequence>MNLIENNFVSENKTLLNSFSNSGRKKQKLNLIFSFLEEECLSGDKKFHSKILLLILNRLSSFKKCLKRIDMKLDLFKEIPF</sequence>
<dbReference type="EMBL" id="REGN01002157">
    <property type="protein sequence ID" value="RNA29880.1"/>
    <property type="molecule type" value="Genomic_DNA"/>
</dbReference>
<dbReference type="Proteomes" id="UP000276133">
    <property type="component" value="Unassembled WGS sequence"/>
</dbReference>
<name>A0A3M7S2L8_BRAPC</name>
<accession>A0A3M7S2L8</accession>
<gene>
    <name evidence="1" type="ORF">BpHYR1_029477</name>
</gene>
<evidence type="ECO:0000313" key="1">
    <source>
        <dbReference type="EMBL" id="RNA29880.1"/>
    </source>
</evidence>
<proteinExistence type="predicted"/>
<evidence type="ECO:0000313" key="2">
    <source>
        <dbReference type="Proteomes" id="UP000276133"/>
    </source>
</evidence>
<keyword evidence="2" id="KW-1185">Reference proteome</keyword>
<protein>
    <submittedName>
        <fullName evidence="1">Uncharacterized protein</fullName>
    </submittedName>
</protein>
<reference evidence="1 2" key="1">
    <citation type="journal article" date="2018" name="Sci. Rep.">
        <title>Genomic signatures of local adaptation to the degree of environmental predictability in rotifers.</title>
        <authorList>
            <person name="Franch-Gras L."/>
            <person name="Hahn C."/>
            <person name="Garcia-Roger E.M."/>
            <person name="Carmona M.J."/>
            <person name="Serra M."/>
            <person name="Gomez A."/>
        </authorList>
    </citation>
    <scope>NUCLEOTIDE SEQUENCE [LARGE SCALE GENOMIC DNA]</scope>
    <source>
        <strain evidence="1">HYR1</strain>
    </source>
</reference>
<dbReference type="AlphaFoldDB" id="A0A3M7S2L8"/>
<comment type="caution">
    <text evidence="1">The sequence shown here is derived from an EMBL/GenBank/DDBJ whole genome shotgun (WGS) entry which is preliminary data.</text>
</comment>